<feature type="domain" description="RNA polymerase sigma-70 region 2" evidence="7">
    <location>
        <begin position="73"/>
        <end position="139"/>
    </location>
</feature>
<evidence type="ECO:0000256" key="6">
    <source>
        <dbReference type="SAM" id="MobiDB-lite"/>
    </source>
</evidence>
<accession>A0ABN2PM08</accession>
<dbReference type="InterPro" id="IPR007630">
    <property type="entry name" value="RNA_pol_sigma70_r4"/>
</dbReference>
<keyword evidence="5" id="KW-0804">Transcription</keyword>
<name>A0ABN2PM08_9ACTN</name>
<evidence type="ECO:0000256" key="4">
    <source>
        <dbReference type="ARBA" id="ARBA00023125"/>
    </source>
</evidence>
<proteinExistence type="inferred from homology"/>
<dbReference type="PANTHER" id="PTHR43133:SF62">
    <property type="entry name" value="RNA POLYMERASE SIGMA FACTOR SIGZ"/>
    <property type="match status" value="1"/>
</dbReference>
<dbReference type="NCBIfam" id="TIGR02937">
    <property type="entry name" value="sigma70-ECF"/>
    <property type="match status" value="1"/>
</dbReference>
<dbReference type="InterPro" id="IPR036388">
    <property type="entry name" value="WH-like_DNA-bd_sf"/>
</dbReference>
<comment type="caution">
    <text evidence="9">The sequence shown here is derived from an EMBL/GenBank/DDBJ whole genome shotgun (WGS) entry which is preliminary data.</text>
</comment>
<feature type="compositionally biased region" description="Low complexity" evidence="6">
    <location>
        <begin position="25"/>
        <end position="49"/>
    </location>
</feature>
<dbReference type="PANTHER" id="PTHR43133">
    <property type="entry name" value="RNA POLYMERASE ECF-TYPE SIGMA FACTO"/>
    <property type="match status" value="1"/>
</dbReference>
<dbReference type="Gene3D" id="1.10.1740.10">
    <property type="match status" value="1"/>
</dbReference>
<evidence type="ECO:0000256" key="1">
    <source>
        <dbReference type="ARBA" id="ARBA00010641"/>
    </source>
</evidence>
<feature type="domain" description="RNA polymerase sigma-70 region 4" evidence="8">
    <location>
        <begin position="171"/>
        <end position="218"/>
    </location>
</feature>
<dbReference type="InterPro" id="IPR013325">
    <property type="entry name" value="RNA_pol_sigma_r2"/>
</dbReference>
<keyword evidence="3" id="KW-0731">Sigma factor</keyword>
<dbReference type="InterPro" id="IPR007627">
    <property type="entry name" value="RNA_pol_sigma70_r2"/>
</dbReference>
<evidence type="ECO:0000313" key="9">
    <source>
        <dbReference type="EMBL" id="GAA1924834.1"/>
    </source>
</evidence>
<evidence type="ECO:0000259" key="8">
    <source>
        <dbReference type="Pfam" id="PF04545"/>
    </source>
</evidence>
<evidence type="ECO:0000313" key="10">
    <source>
        <dbReference type="Proteomes" id="UP001501303"/>
    </source>
</evidence>
<feature type="region of interest" description="Disordered" evidence="6">
    <location>
        <begin position="133"/>
        <end position="156"/>
    </location>
</feature>
<dbReference type="SUPFAM" id="SSF88946">
    <property type="entry name" value="Sigma2 domain of RNA polymerase sigma factors"/>
    <property type="match status" value="1"/>
</dbReference>
<dbReference type="InterPro" id="IPR013324">
    <property type="entry name" value="RNA_pol_sigma_r3/r4-like"/>
</dbReference>
<evidence type="ECO:0000259" key="7">
    <source>
        <dbReference type="Pfam" id="PF04542"/>
    </source>
</evidence>
<keyword evidence="4" id="KW-0238">DNA-binding</keyword>
<dbReference type="InterPro" id="IPR039425">
    <property type="entry name" value="RNA_pol_sigma-70-like"/>
</dbReference>
<evidence type="ECO:0000256" key="2">
    <source>
        <dbReference type="ARBA" id="ARBA00023015"/>
    </source>
</evidence>
<reference evidence="9 10" key="1">
    <citation type="journal article" date="2019" name="Int. J. Syst. Evol. Microbiol.">
        <title>The Global Catalogue of Microorganisms (GCM) 10K type strain sequencing project: providing services to taxonomists for standard genome sequencing and annotation.</title>
        <authorList>
            <consortium name="The Broad Institute Genomics Platform"/>
            <consortium name="The Broad Institute Genome Sequencing Center for Infectious Disease"/>
            <person name="Wu L."/>
            <person name="Ma J."/>
        </authorList>
    </citation>
    <scope>NUCLEOTIDE SEQUENCE [LARGE SCALE GENOMIC DNA]</scope>
    <source>
        <strain evidence="9 10">JCM 13581</strain>
    </source>
</reference>
<dbReference type="SUPFAM" id="SSF88659">
    <property type="entry name" value="Sigma3 and sigma4 domains of RNA polymerase sigma factors"/>
    <property type="match status" value="1"/>
</dbReference>
<evidence type="ECO:0000256" key="3">
    <source>
        <dbReference type="ARBA" id="ARBA00023082"/>
    </source>
</evidence>
<evidence type="ECO:0000256" key="5">
    <source>
        <dbReference type="ARBA" id="ARBA00023163"/>
    </source>
</evidence>
<keyword evidence="10" id="KW-1185">Reference proteome</keyword>
<comment type="similarity">
    <text evidence="1">Belongs to the sigma-70 factor family. ECF subfamily.</text>
</comment>
<dbReference type="Proteomes" id="UP001501303">
    <property type="component" value="Unassembled WGS sequence"/>
</dbReference>
<dbReference type="EMBL" id="BAAAMJ010000038">
    <property type="protein sequence ID" value="GAA1924834.1"/>
    <property type="molecule type" value="Genomic_DNA"/>
</dbReference>
<dbReference type="Pfam" id="PF04545">
    <property type="entry name" value="Sigma70_r4"/>
    <property type="match status" value="1"/>
</dbReference>
<protein>
    <submittedName>
        <fullName evidence="9">Sigma-70 family RNA polymerase sigma factor</fullName>
    </submittedName>
</protein>
<dbReference type="Pfam" id="PF04542">
    <property type="entry name" value="Sigma70_r2"/>
    <property type="match status" value="1"/>
</dbReference>
<dbReference type="RefSeq" id="WP_344263690.1">
    <property type="nucleotide sequence ID" value="NZ_BAAAMJ010000038.1"/>
</dbReference>
<dbReference type="CDD" id="cd06171">
    <property type="entry name" value="Sigma70_r4"/>
    <property type="match status" value="1"/>
</dbReference>
<dbReference type="InterPro" id="IPR014284">
    <property type="entry name" value="RNA_pol_sigma-70_dom"/>
</dbReference>
<feature type="region of interest" description="Disordered" evidence="6">
    <location>
        <begin position="1"/>
        <end position="54"/>
    </location>
</feature>
<dbReference type="Gene3D" id="1.10.10.10">
    <property type="entry name" value="Winged helix-like DNA-binding domain superfamily/Winged helix DNA-binding domain"/>
    <property type="match status" value="1"/>
</dbReference>
<organism evidence="9 10">
    <name type="scientific">Streptomyces sodiiphilus</name>
    <dbReference type="NCBI Taxonomy" id="226217"/>
    <lineage>
        <taxon>Bacteria</taxon>
        <taxon>Bacillati</taxon>
        <taxon>Actinomycetota</taxon>
        <taxon>Actinomycetes</taxon>
        <taxon>Kitasatosporales</taxon>
        <taxon>Streptomycetaceae</taxon>
        <taxon>Streptomyces</taxon>
    </lineage>
</organism>
<keyword evidence="2" id="KW-0805">Transcription regulation</keyword>
<gene>
    <name evidence="9" type="ORF">GCM10009716_36410</name>
</gene>
<feature type="compositionally biased region" description="Low complexity" evidence="6">
    <location>
        <begin position="143"/>
        <end position="154"/>
    </location>
</feature>
<sequence>MVAAPTPHATRTADTGSPVRTAGSRALVRLPAAPALPGATPGARAAPGRKPSDEELAEGLIRGDEHCLAAIHRRWSGLVHALAARALGDAREAEDVTQQVFLAAWRGRHTYRPDRGTLAGWLVGITRRKTADALGARTRRPEPAATDDAPAPAAGESPDAVLDRLLLTQELARLPAAQRQVLHLAFYEDLTQTQIALRTGLPLGTVKSHARRGLHRLRRCLEPGRGAD</sequence>